<evidence type="ECO:0000256" key="1">
    <source>
        <dbReference type="SAM" id="MobiDB-lite"/>
    </source>
</evidence>
<organism evidence="2">
    <name type="scientific">Zea mays</name>
    <name type="common">Maize</name>
    <dbReference type="NCBI Taxonomy" id="4577"/>
    <lineage>
        <taxon>Eukaryota</taxon>
        <taxon>Viridiplantae</taxon>
        <taxon>Streptophyta</taxon>
        <taxon>Embryophyta</taxon>
        <taxon>Tracheophyta</taxon>
        <taxon>Spermatophyta</taxon>
        <taxon>Magnoliopsida</taxon>
        <taxon>Liliopsida</taxon>
        <taxon>Poales</taxon>
        <taxon>Poaceae</taxon>
        <taxon>PACMAD clade</taxon>
        <taxon>Panicoideae</taxon>
        <taxon>Andropogonodae</taxon>
        <taxon>Andropogoneae</taxon>
        <taxon>Tripsacinae</taxon>
        <taxon>Zea</taxon>
    </lineage>
</organism>
<reference evidence="2" key="2">
    <citation type="submission" date="2012-06" db="EMBL/GenBank/DDBJ databases">
        <authorList>
            <person name="Yu Y."/>
            <person name="Currie J."/>
            <person name="Lomeli R."/>
            <person name="Angelova A."/>
            <person name="Collura K."/>
            <person name="Wissotski M."/>
            <person name="Campos D."/>
            <person name="Kudrna D."/>
            <person name="Golser W."/>
            <person name="Ashely E."/>
            <person name="Descour A."/>
            <person name="Fernandes J."/>
            <person name="Soderlund C."/>
            <person name="Walbot V."/>
        </authorList>
    </citation>
    <scope>NUCLEOTIDE SEQUENCE</scope>
    <source>
        <strain evidence="2">B73</strain>
    </source>
</reference>
<protein>
    <submittedName>
        <fullName evidence="2">Uncharacterized protein</fullName>
    </submittedName>
</protein>
<accession>C0P6G5</accession>
<evidence type="ECO:0000313" key="2">
    <source>
        <dbReference type="EMBL" id="ACN28581.1"/>
    </source>
</evidence>
<name>C0P6G5_MAIZE</name>
<dbReference type="EMBL" id="BT063884">
    <property type="protein sequence ID" value="ACN28581.1"/>
    <property type="molecule type" value="mRNA"/>
</dbReference>
<reference evidence="2" key="1">
    <citation type="journal article" date="2009" name="PLoS Genet.">
        <title>Sequencing, mapping, and analysis of 27,455 maize full-length cDNAs.</title>
        <authorList>
            <person name="Soderlund C."/>
            <person name="Descour A."/>
            <person name="Kudrna D."/>
            <person name="Bomhoff M."/>
            <person name="Boyd L."/>
            <person name="Currie J."/>
            <person name="Angelova A."/>
            <person name="Collura K."/>
            <person name="Wissotski M."/>
            <person name="Ashley E."/>
            <person name="Morrow D."/>
            <person name="Fernandes J."/>
            <person name="Walbot V."/>
            <person name="Yu Y."/>
        </authorList>
    </citation>
    <scope>NUCLEOTIDE SEQUENCE</scope>
    <source>
        <strain evidence="2">B73</strain>
    </source>
</reference>
<feature type="region of interest" description="Disordered" evidence="1">
    <location>
        <begin position="52"/>
        <end position="95"/>
    </location>
</feature>
<proteinExistence type="evidence at transcript level"/>
<sequence length="95" mass="10167">MVMMKVAKEIGRAPLNLSIPKCIHREWCARNLLVEGAREGLLGRHPLLLGASSPPLPCQQRTGKGGGGGGISSPETLPLRSLDPPCLEEAPLHKR</sequence>
<dbReference type="AlphaFoldDB" id="C0P6G5"/>